<evidence type="ECO:0000313" key="2">
    <source>
        <dbReference type="EMBL" id="PIL33778.1"/>
    </source>
</evidence>
<reference evidence="2 3" key="1">
    <citation type="journal article" date="2015" name="Sci. Rep.">
        <title>Chromosome-level genome map provides insights into diverse defense mechanisms in the medicinal fungus Ganoderma sinense.</title>
        <authorList>
            <person name="Zhu Y."/>
            <person name="Xu J."/>
            <person name="Sun C."/>
            <person name="Zhou S."/>
            <person name="Xu H."/>
            <person name="Nelson D.R."/>
            <person name="Qian J."/>
            <person name="Song J."/>
            <person name="Luo H."/>
            <person name="Xiang L."/>
            <person name="Li Y."/>
            <person name="Xu Z."/>
            <person name="Ji A."/>
            <person name="Wang L."/>
            <person name="Lu S."/>
            <person name="Hayward A."/>
            <person name="Sun W."/>
            <person name="Li X."/>
            <person name="Schwartz D.C."/>
            <person name="Wang Y."/>
            <person name="Chen S."/>
        </authorList>
    </citation>
    <scope>NUCLEOTIDE SEQUENCE [LARGE SCALE GENOMIC DNA]</scope>
    <source>
        <strain evidence="2 3">ZZ0214-1</strain>
    </source>
</reference>
<proteinExistence type="predicted"/>
<protein>
    <submittedName>
        <fullName evidence="2">Uncharacterized protein</fullName>
    </submittedName>
</protein>
<feature type="region of interest" description="Disordered" evidence="1">
    <location>
        <begin position="1"/>
        <end position="63"/>
    </location>
</feature>
<feature type="compositionally biased region" description="Basic and acidic residues" evidence="1">
    <location>
        <begin position="94"/>
        <end position="106"/>
    </location>
</feature>
<feature type="compositionally biased region" description="Polar residues" evidence="1">
    <location>
        <begin position="1"/>
        <end position="14"/>
    </location>
</feature>
<keyword evidence="3" id="KW-1185">Reference proteome</keyword>
<accession>A0A2G8SJP7</accession>
<feature type="compositionally biased region" description="Low complexity" evidence="1">
    <location>
        <begin position="39"/>
        <end position="51"/>
    </location>
</feature>
<feature type="region of interest" description="Disordered" evidence="1">
    <location>
        <begin position="94"/>
        <end position="122"/>
    </location>
</feature>
<dbReference type="Proteomes" id="UP000230002">
    <property type="component" value="Unassembled WGS sequence"/>
</dbReference>
<dbReference type="AlphaFoldDB" id="A0A2G8SJP7"/>
<dbReference type="EMBL" id="AYKW01000007">
    <property type="protein sequence ID" value="PIL33778.1"/>
    <property type="molecule type" value="Genomic_DNA"/>
</dbReference>
<comment type="caution">
    <text evidence="2">The sequence shown here is derived from an EMBL/GenBank/DDBJ whole genome shotgun (WGS) entry which is preliminary data.</text>
</comment>
<dbReference type="OrthoDB" id="3361009at2759"/>
<gene>
    <name evidence="2" type="ORF">GSI_04403</name>
</gene>
<feature type="compositionally biased region" description="Basic and acidic residues" evidence="1">
    <location>
        <begin position="113"/>
        <end position="122"/>
    </location>
</feature>
<sequence>MASITNARTSTFPASESRRPAISGDAKGPMSDFHPAPPSKTVKPITVTTPPRKAATQLDSGGHVTQTIVMQPARKTSFSQKVVGYAKILRNSETKDYGGKIRKCEEPQWPPPSHHDDAQSQG</sequence>
<name>A0A2G8SJP7_9APHY</name>
<organism evidence="2 3">
    <name type="scientific">Ganoderma sinense ZZ0214-1</name>
    <dbReference type="NCBI Taxonomy" id="1077348"/>
    <lineage>
        <taxon>Eukaryota</taxon>
        <taxon>Fungi</taxon>
        <taxon>Dikarya</taxon>
        <taxon>Basidiomycota</taxon>
        <taxon>Agaricomycotina</taxon>
        <taxon>Agaricomycetes</taxon>
        <taxon>Polyporales</taxon>
        <taxon>Polyporaceae</taxon>
        <taxon>Ganoderma</taxon>
    </lineage>
</organism>
<evidence type="ECO:0000313" key="3">
    <source>
        <dbReference type="Proteomes" id="UP000230002"/>
    </source>
</evidence>
<evidence type="ECO:0000256" key="1">
    <source>
        <dbReference type="SAM" id="MobiDB-lite"/>
    </source>
</evidence>